<dbReference type="Proteomes" id="UP001222027">
    <property type="component" value="Unassembled WGS sequence"/>
</dbReference>
<dbReference type="EMBL" id="JAQQAF010000008">
    <property type="protein sequence ID" value="KAJ8468101.1"/>
    <property type="molecule type" value="Genomic_DNA"/>
</dbReference>
<comment type="caution">
    <text evidence="1">The sequence shown here is derived from an EMBL/GenBank/DDBJ whole genome shotgun (WGS) entry which is preliminary data.</text>
</comment>
<reference evidence="1 2" key="1">
    <citation type="submission" date="2022-12" db="EMBL/GenBank/DDBJ databases">
        <title>Chromosome-scale assembly of the Ensete ventricosum genome.</title>
        <authorList>
            <person name="Dussert Y."/>
            <person name="Stocks J."/>
            <person name="Wendawek A."/>
            <person name="Woldeyes F."/>
            <person name="Nichols R.A."/>
            <person name="Borrell J.S."/>
        </authorList>
    </citation>
    <scope>NUCLEOTIDE SEQUENCE [LARGE SCALE GENOMIC DNA]</scope>
    <source>
        <strain evidence="2">cv. Maze</strain>
        <tissue evidence="1">Seeds</tissue>
    </source>
</reference>
<protein>
    <submittedName>
        <fullName evidence="1">Uncharacterized protein</fullName>
    </submittedName>
</protein>
<organism evidence="1 2">
    <name type="scientific">Ensete ventricosum</name>
    <name type="common">Abyssinian banana</name>
    <name type="synonym">Musa ensete</name>
    <dbReference type="NCBI Taxonomy" id="4639"/>
    <lineage>
        <taxon>Eukaryota</taxon>
        <taxon>Viridiplantae</taxon>
        <taxon>Streptophyta</taxon>
        <taxon>Embryophyta</taxon>
        <taxon>Tracheophyta</taxon>
        <taxon>Spermatophyta</taxon>
        <taxon>Magnoliopsida</taxon>
        <taxon>Liliopsida</taxon>
        <taxon>Zingiberales</taxon>
        <taxon>Musaceae</taxon>
        <taxon>Ensete</taxon>
    </lineage>
</organism>
<sequence>MPLPNALIWIYTSSQPPNGDAATWGSRYRRTLTNEGAPRFLPVRLASEWSCWRDVSEWVGRTDTPNYYLSNLRTERIKRGKGR</sequence>
<gene>
    <name evidence="1" type="ORF">OPV22_030653</name>
</gene>
<evidence type="ECO:0000313" key="2">
    <source>
        <dbReference type="Proteomes" id="UP001222027"/>
    </source>
</evidence>
<name>A0AAV8Q6Q2_ENSVE</name>
<keyword evidence="2" id="KW-1185">Reference proteome</keyword>
<proteinExistence type="predicted"/>
<evidence type="ECO:0000313" key="1">
    <source>
        <dbReference type="EMBL" id="KAJ8468101.1"/>
    </source>
</evidence>
<dbReference type="AlphaFoldDB" id="A0AAV8Q6Q2"/>
<accession>A0AAV8Q6Q2</accession>